<gene>
    <name evidence="1" type="ORF">FH608_041270</name>
</gene>
<evidence type="ECO:0000313" key="2">
    <source>
        <dbReference type="Proteomes" id="UP000312512"/>
    </source>
</evidence>
<keyword evidence="2" id="KW-1185">Reference proteome</keyword>
<sequence>MTLINTIARAGAAAALVSAALTVTARPAAADLGPPPGCQRGYFCVSGGPDSPTGWSTAGNWTGSVYGIFLFNNGYPYPGADHVDVTFYRAQDGSGPYTRCVHYYPGPGEYYLYTPNDPVEIVRVRWRGEC</sequence>
<accession>A0A5C4VIL6</accession>
<dbReference type="OrthoDB" id="4310827at2"/>
<organism evidence="1 2">
    <name type="scientific">Nonomuraea phyllanthi</name>
    <dbReference type="NCBI Taxonomy" id="2219224"/>
    <lineage>
        <taxon>Bacteria</taxon>
        <taxon>Bacillati</taxon>
        <taxon>Actinomycetota</taxon>
        <taxon>Actinomycetes</taxon>
        <taxon>Streptosporangiales</taxon>
        <taxon>Streptosporangiaceae</taxon>
        <taxon>Nonomuraea</taxon>
    </lineage>
</organism>
<dbReference type="Proteomes" id="UP000312512">
    <property type="component" value="Unassembled WGS sequence"/>
</dbReference>
<evidence type="ECO:0000313" key="1">
    <source>
        <dbReference type="EMBL" id="KAB8188921.1"/>
    </source>
</evidence>
<proteinExistence type="predicted"/>
<protein>
    <submittedName>
        <fullName evidence="1">Uncharacterized protein</fullName>
    </submittedName>
</protein>
<accession>A0A5P9YS72</accession>
<reference evidence="1 2" key="1">
    <citation type="submission" date="2019-10" db="EMBL/GenBank/DDBJ databases">
        <title>Nonomuraea sp. nov., isolated from Phyllanthus amarus.</title>
        <authorList>
            <person name="Klykleung N."/>
            <person name="Tanasupawat S."/>
        </authorList>
    </citation>
    <scope>NUCLEOTIDE SEQUENCE [LARGE SCALE GENOMIC DNA]</scope>
    <source>
        <strain evidence="1 2">PA1-10</strain>
    </source>
</reference>
<dbReference type="EMBL" id="VDLX02000022">
    <property type="protein sequence ID" value="KAB8188921.1"/>
    <property type="molecule type" value="Genomic_DNA"/>
</dbReference>
<name>A0A5C4VIL6_9ACTN</name>
<dbReference type="RefSeq" id="WP_139636125.1">
    <property type="nucleotide sequence ID" value="NZ_CP045572.1"/>
</dbReference>
<dbReference type="AlphaFoldDB" id="A0A5C4VIL6"/>
<comment type="caution">
    <text evidence="1">The sequence shown here is derived from an EMBL/GenBank/DDBJ whole genome shotgun (WGS) entry which is preliminary data.</text>
</comment>